<dbReference type="RefSeq" id="WP_195691767.1">
    <property type="nucleotide sequence ID" value="NZ_CP064760.1"/>
</dbReference>
<proteinExistence type="predicted"/>
<dbReference type="EMBL" id="CP064760">
    <property type="protein sequence ID" value="QPE03674.1"/>
    <property type="molecule type" value="Genomic_DNA"/>
</dbReference>
<keyword evidence="3" id="KW-1185">Reference proteome</keyword>
<keyword evidence="1" id="KW-1133">Transmembrane helix</keyword>
<organism evidence="2 3">
    <name type="scientific">Microbacterium schleiferi</name>
    <dbReference type="NCBI Taxonomy" id="69362"/>
    <lineage>
        <taxon>Bacteria</taxon>
        <taxon>Bacillati</taxon>
        <taxon>Actinomycetota</taxon>
        <taxon>Actinomycetes</taxon>
        <taxon>Micrococcales</taxon>
        <taxon>Microbacteriaceae</taxon>
        <taxon>Microbacterium</taxon>
    </lineage>
</organism>
<evidence type="ECO:0000256" key="1">
    <source>
        <dbReference type="SAM" id="Phobius"/>
    </source>
</evidence>
<accession>A0A7S8MUZ0</accession>
<feature type="transmembrane region" description="Helical" evidence="1">
    <location>
        <begin position="17"/>
        <end position="40"/>
    </location>
</feature>
<keyword evidence="1" id="KW-0812">Transmembrane</keyword>
<name>A0A7S8MUZ0_9MICO</name>
<keyword evidence="1" id="KW-0472">Membrane</keyword>
<dbReference type="AlphaFoldDB" id="A0A7S8MUZ0"/>
<reference evidence="2 3" key="1">
    <citation type="submission" date="2020-11" db="EMBL/GenBank/DDBJ databases">
        <title>Amino acid is mineralized and recycled by bacteria in oceanic microbiome.</title>
        <authorList>
            <person name="Zheng L.Y."/>
        </authorList>
    </citation>
    <scope>NUCLEOTIDE SEQUENCE [LARGE SCALE GENOMIC DNA]</scope>
    <source>
        <strain evidence="2 3">A32-1</strain>
    </source>
</reference>
<sequence length="74" mass="8046">MTIKTPSQVARKTGTGIVGGLVGGVIRAAWAGLAFWDLYLRPDNKINGKKPLWAFVILLGGIGPLIYFFFAPKR</sequence>
<gene>
    <name evidence="2" type="ORF">IT882_10185</name>
</gene>
<evidence type="ECO:0000313" key="2">
    <source>
        <dbReference type="EMBL" id="QPE03674.1"/>
    </source>
</evidence>
<evidence type="ECO:0000313" key="3">
    <source>
        <dbReference type="Proteomes" id="UP000594480"/>
    </source>
</evidence>
<dbReference type="KEGG" id="msf:IT882_10185"/>
<feature type="transmembrane region" description="Helical" evidence="1">
    <location>
        <begin position="52"/>
        <end position="70"/>
    </location>
</feature>
<protein>
    <submittedName>
        <fullName evidence="2">PLDc N-terminal domain-containing protein</fullName>
    </submittedName>
</protein>
<dbReference type="Proteomes" id="UP000594480">
    <property type="component" value="Chromosome"/>
</dbReference>